<sequence length="84" mass="9881">MNVCYDGHTPMYRIKYKSEKSNKIPNEWLVCENCFGKQEFFGAADEIESIVSLHNYHVIRLEINHLYAMTKTVSKKLKKTLLIQ</sequence>
<dbReference type="RefSeq" id="WP_008297529.1">
    <property type="nucleotide sequence ID" value="NZ_AEXL02000031.1"/>
</dbReference>
<gene>
    <name evidence="1" type="ORF">BD31_I1849</name>
</gene>
<accession>I3D4L0</accession>
<dbReference type="OrthoDB" id="379618at2157"/>
<dbReference type="EMBL" id="AEXL02000031">
    <property type="protein sequence ID" value="EIJ66653.1"/>
    <property type="molecule type" value="Genomic_DNA"/>
</dbReference>
<keyword evidence="2" id="KW-1185">Reference proteome</keyword>
<evidence type="ECO:0000313" key="2">
    <source>
        <dbReference type="Proteomes" id="UP000003423"/>
    </source>
</evidence>
<dbReference type="Proteomes" id="UP000003423">
    <property type="component" value="Unassembled WGS sequence"/>
</dbReference>
<comment type="caution">
    <text evidence="1">The sequence shown here is derived from an EMBL/GenBank/DDBJ whole genome shotgun (WGS) entry which is preliminary data.</text>
</comment>
<dbReference type="PATRIC" id="fig|859350.6.peg.357"/>
<organism evidence="1 2">
    <name type="scientific">Candidatus Nitrosopumilus salarius BD31</name>
    <dbReference type="NCBI Taxonomy" id="859350"/>
    <lineage>
        <taxon>Archaea</taxon>
        <taxon>Nitrososphaerota</taxon>
        <taxon>Nitrososphaeria</taxon>
        <taxon>Nitrosopumilales</taxon>
        <taxon>Nitrosopumilaceae</taxon>
        <taxon>Nitrosopumilus</taxon>
    </lineage>
</organism>
<protein>
    <submittedName>
        <fullName evidence="1">Uncharacterized protein</fullName>
    </submittedName>
</protein>
<evidence type="ECO:0000313" key="1">
    <source>
        <dbReference type="EMBL" id="EIJ66653.1"/>
    </source>
</evidence>
<dbReference type="AlphaFoldDB" id="I3D4L0"/>
<proteinExistence type="predicted"/>
<name>I3D4L0_9ARCH</name>
<reference evidence="1 2" key="1">
    <citation type="journal article" date="2012" name="J. Bacteriol.">
        <title>Genome sequence of "Candidatus Nitrosopumilus salaria" BD31, an ammonia-oxidizing archaeon from the San Francisco Bay estuary.</title>
        <authorList>
            <person name="Mosier A.C."/>
            <person name="Allen E.E."/>
            <person name="Kim M."/>
            <person name="Ferriera S."/>
            <person name="Francis C.A."/>
        </authorList>
    </citation>
    <scope>NUCLEOTIDE SEQUENCE [LARGE SCALE GENOMIC DNA]</scope>
    <source>
        <strain evidence="1 2">BD31</strain>
    </source>
</reference>